<gene>
    <name evidence="1" type="ORF">JYE49_11110</name>
</gene>
<evidence type="ECO:0000313" key="2">
    <source>
        <dbReference type="Proteomes" id="UP000682782"/>
    </source>
</evidence>
<organism evidence="1 2">
    <name type="scientific">Aristaeella hokkaidonensis</name>
    <dbReference type="NCBI Taxonomy" id="3046382"/>
    <lineage>
        <taxon>Bacteria</taxon>
        <taxon>Bacillati</taxon>
        <taxon>Bacillota</taxon>
        <taxon>Clostridia</taxon>
        <taxon>Eubacteriales</taxon>
        <taxon>Aristaeellaceae</taxon>
        <taxon>Aristaeella</taxon>
    </lineage>
</organism>
<reference evidence="1" key="1">
    <citation type="submission" date="2021-01" db="EMBL/GenBank/DDBJ databases">
        <title>Complete genome sequence of Clostridiales bacterium R-7.</title>
        <authorList>
            <person name="Mahoney-Kurpe S.C."/>
            <person name="Palevich N."/>
            <person name="Koike S."/>
            <person name="Moon C.D."/>
            <person name="Attwood G.T."/>
        </authorList>
    </citation>
    <scope>NUCLEOTIDE SEQUENCE</scope>
    <source>
        <strain evidence="1">R-7</strain>
    </source>
</reference>
<dbReference type="Proteomes" id="UP000682782">
    <property type="component" value="Chromosome"/>
</dbReference>
<dbReference type="EMBL" id="CP068393">
    <property type="protein sequence ID" value="QUC66404.1"/>
    <property type="molecule type" value="Genomic_DNA"/>
</dbReference>
<sequence length="84" mass="9714">MEYRISGRTGNMRSVLNMAERKIANVREKIADFRKEWKQEQEMWNPYGGAYCGKETAGPSEEAIMACAKADLEFEIATMFWEIV</sequence>
<name>A0AC61N0N8_9FIRM</name>
<protein>
    <submittedName>
        <fullName evidence="1">Uncharacterized protein</fullName>
    </submittedName>
</protein>
<accession>A0AC61N0N8</accession>
<keyword evidence="2" id="KW-1185">Reference proteome</keyword>
<proteinExistence type="predicted"/>
<evidence type="ECO:0000313" key="1">
    <source>
        <dbReference type="EMBL" id="QUC66404.1"/>
    </source>
</evidence>